<name>A0A8H3H972_9AGAM</name>
<feature type="region of interest" description="Disordered" evidence="1">
    <location>
        <begin position="1"/>
        <end position="61"/>
    </location>
</feature>
<feature type="compositionally biased region" description="Polar residues" evidence="1">
    <location>
        <begin position="52"/>
        <end position="61"/>
    </location>
</feature>
<dbReference type="Proteomes" id="UP000663850">
    <property type="component" value="Unassembled WGS sequence"/>
</dbReference>
<dbReference type="Proteomes" id="UP000663827">
    <property type="component" value="Unassembled WGS sequence"/>
</dbReference>
<sequence>MSHHSNNSSALEAHTSKRRRIGDSGAFSVSDSVVTAPNVPNVKNSRNKTRSTRGNGAQSDETLLDALFRSETADTAPPSESFDIEVFNDLLARWIVNGNRPITAIESEEFRELMIWLRPSLDGQLAHAADIKDRVEALKQAQK</sequence>
<accession>A0A8H3H972</accession>
<feature type="compositionally biased region" description="Polar residues" evidence="1">
    <location>
        <begin position="1"/>
        <end position="10"/>
    </location>
</feature>
<proteinExistence type="predicted"/>
<dbReference type="EMBL" id="CAJNJQ010001534">
    <property type="protein sequence ID" value="CAE7142236.1"/>
    <property type="molecule type" value="Genomic_DNA"/>
</dbReference>
<dbReference type="EMBL" id="CAJMWZ010004357">
    <property type="protein sequence ID" value="CAE6488737.1"/>
    <property type="molecule type" value="Genomic_DNA"/>
</dbReference>
<gene>
    <name evidence="3" type="ORF">RDB_LOCUS76287</name>
    <name evidence="2" type="ORF">RDB_LOCUS82372</name>
</gene>
<reference evidence="2" key="1">
    <citation type="submission" date="2021-01" db="EMBL/GenBank/DDBJ databases">
        <authorList>
            <person name="Kaushik A."/>
        </authorList>
    </citation>
    <scope>NUCLEOTIDE SEQUENCE</scope>
    <source>
        <strain evidence="3">AG5</strain>
        <strain evidence="2">Type strain: AG8-Rh-89/</strain>
    </source>
</reference>
<evidence type="ECO:0000313" key="3">
    <source>
        <dbReference type="EMBL" id="CAE7142236.1"/>
    </source>
</evidence>
<dbReference type="AlphaFoldDB" id="A0A8H3H972"/>
<evidence type="ECO:0000313" key="4">
    <source>
        <dbReference type="Proteomes" id="UP000663850"/>
    </source>
</evidence>
<protein>
    <submittedName>
        <fullName evidence="2">Uncharacterized protein</fullName>
    </submittedName>
</protein>
<comment type="caution">
    <text evidence="2">The sequence shown here is derived from an EMBL/GenBank/DDBJ whole genome shotgun (WGS) entry which is preliminary data.</text>
</comment>
<organism evidence="2 4">
    <name type="scientific">Rhizoctonia solani</name>
    <dbReference type="NCBI Taxonomy" id="456999"/>
    <lineage>
        <taxon>Eukaryota</taxon>
        <taxon>Fungi</taxon>
        <taxon>Dikarya</taxon>
        <taxon>Basidiomycota</taxon>
        <taxon>Agaricomycotina</taxon>
        <taxon>Agaricomycetes</taxon>
        <taxon>Cantharellales</taxon>
        <taxon>Ceratobasidiaceae</taxon>
        <taxon>Rhizoctonia</taxon>
    </lineage>
</organism>
<evidence type="ECO:0000256" key="1">
    <source>
        <dbReference type="SAM" id="MobiDB-lite"/>
    </source>
</evidence>
<evidence type="ECO:0000313" key="2">
    <source>
        <dbReference type="EMBL" id="CAE6488737.1"/>
    </source>
</evidence>